<dbReference type="GO" id="GO:0016020">
    <property type="term" value="C:membrane"/>
    <property type="evidence" value="ECO:0007669"/>
    <property type="project" value="UniProtKB-SubCell"/>
</dbReference>
<dbReference type="EMBL" id="JAULSR010000001">
    <property type="protein sequence ID" value="KAK0637449.1"/>
    <property type="molecule type" value="Genomic_DNA"/>
</dbReference>
<organism evidence="9 10">
    <name type="scientific">Bombardia bombarda</name>
    <dbReference type="NCBI Taxonomy" id="252184"/>
    <lineage>
        <taxon>Eukaryota</taxon>
        <taxon>Fungi</taxon>
        <taxon>Dikarya</taxon>
        <taxon>Ascomycota</taxon>
        <taxon>Pezizomycotina</taxon>
        <taxon>Sordariomycetes</taxon>
        <taxon>Sordariomycetidae</taxon>
        <taxon>Sordariales</taxon>
        <taxon>Lasiosphaeriaceae</taxon>
        <taxon>Bombardia</taxon>
    </lineage>
</organism>
<dbReference type="PANTHER" id="PTHR23502">
    <property type="entry name" value="MAJOR FACILITATOR SUPERFAMILY"/>
    <property type="match status" value="1"/>
</dbReference>
<feature type="compositionally biased region" description="Basic and acidic residues" evidence="6">
    <location>
        <begin position="35"/>
        <end position="44"/>
    </location>
</feature>
<accession>A0AA39XP07</accession>
<keyword evidence="4 7" id="KW-0472">Membrane</keyword>
<feature type="compositionally biased region" description="Low complexity" evidence="6">
    <location>
        <begin position="17"/>
        <end position="29"/>
    </location>
</feature>
<feature type="transmembrane region" description="Helical" evidence="7">
    <location>
        <begin position="177"/>
        <end position="196"/>
    </location>
</feature>
<evidence type="ECO:0000256" key="3">
    <source>
        <dbReference type="ARBA" id="ARBA00022989"/>
    </source>
</evidence>
<sequence>MAVSAVDQDAGTETQPLLLNNHNDHNQNNGTITPRDTDLSDDRSSTTSTTSTAATAVIVVDFDPAGDPDNPLEWPIAFKWGIVALLAMTAFVVTFTCIAVIPLATSIGRDLAPSKSRSKSASVLLVTIWELGEAAGPLLIAPLSEMYGRYPVMTGATLLLCAASVLAATSTSVPQFVFARMLSGVAVAGNVLNPAIVGDVFAPEERGAAMSIVFLAPLVGGAVGPSIAAAVAENHGWRRVMWMCVALASACELLFFTYFRETYKVQILRRRAAERLRKVNAAALEGGDDGCRKAVMTTVVFDADGAGPGCKTAESGWRKLRDSVLRPGRVLFGSGVLMVLSLLGAVVFSYFYVMSTTLPDTLQDVYGLSPVSAGLCFISFTFGSVISVIICNRSLDAIYIHLRDSSKTHPGVGLPEYRLPLSVVGSLAIPFAIAAYGWIIELRLPVPLLLAAVSLIGSTLMLTMIPIMAYVVDAFGLYSASALTGIIVTRCLAGTFLPLTTVPLVEKLGYGWGFTVFAAVSFCLAPISLLIFRYGHYWRQFSQYSREQ</sequence>
<dbReference type="Gene3D" id="1.20.1250.20">
    <property type="entry name" value="MFS general substrate transporter like domains"/>
    <property type="match status" value="1"/>
</dbReference>
<evidence type="ECO:0000313" key="9">
    <source>
        <dbReference type="EMBL" id="KAK0637449.1"/>
    </source>
</evidence>
<evidence type="ECO:0000256" key="4">
    <source>
        <dbReference type="ARBA" id="ARBA00023136"/>
    </source>
</evidence>
<comment type="similarity">
    <text evidence="5">Belongs to the major facilitator superfamily. CAR1 family.</text>
</comment>
<proteinExistence type="inferred from homology"/>
<dbReference type="InterPro" id="IPR011701">
    <property type="entry name" value="MFS"/>
</dbReference>
<dbReference type="GO" id="GO:0022857">
    <property type="term" value="F:transmembrane transporter activity"/>
    <property type="evidence" value="ECO:0007669"/>
    <property type="project" value="InterPro"/>
</dbReference>
<comment type="caution">
    <text evidence="9">The sequence shown here is derived from an EMBL/GenBank/DDBJ whole genome shotgun (WGS) entry which is preliminary data.</text>
</comment>
<dbReference type="PROSITE" id="PS50850">
    <property type="entry name" value="MFS"/>
    <property type="match status" value="1"/>
</dbReference>
<dbReference type="PANTHER" id="PTHR23502:SF163">
    <property type="entry name" value="MAJOR FACILITATOR SUPERFAMILY (MFS) PROFILE DOMAIN-CONTAINING PROTEIN"/>
    <property type="match status" value="1"/>
</dbReference>
<evidence type="ECO:0000313" key="10">
    <source>
        <dbReference type="Proteomes" id="UP001174934"/>
    </source>
</evidence>
<dbReference type="Proteomes" id="UP001174934">
    <property type="component" value="Unassembled WGS sequence"/>
</dbReference>
<feature type="transmembrane region" description="Helical" evidence="7">
    <location>
        <begin position="475"/>
        <end position="497"/>
    </location>
</feature>
<evidence type="ECO:0000256" key="2">
    <source>
        <dbReference type="ARBA" id="ARBA00022692"/>
    </source>
</evidence>
<keyword evidence="2 7" id="KW-0812">Transmembrane</keyword>
<dbReference type="SUPFAM" id="SSF103473">
    <property type="entry name" value="MFS general substrate transporter"/>
    <property type="match status" value="1"/>
</dbReference>
<feature type="transmembrane region" description="Helical" evidence="7">
    <location>
        <begin position="208"/>
        <end position="228"/>
    </location>
</feature>
<protein>
    <submittedName>
        <fullName evidence="9">Major facilitator superfamily domain-containing protein</fullName>
    </submittedName>
</protein>
<dbReference type="InterPro" id="IPR020846">
    <property type="entry name" value="MFS_dom"/>
</dbReference>
<evidence type="ECO:0000259" key="8">
    <source>
        <dbReference type="PROSITE" id="PS50850"/>
    </source>
</evidence>
<evidence type="ECO:0000256" key="6">
    <source>
        <dbReference type="SAM" id="MobiDB-lite"/>
    </source>
</evidence>
<name>A0AA39XP07_9PEZI</name>
<comment type="subcellular location">
    <subcellularLocation>
        <location evidence="1">Membrane</location>
        <topology evidence="1">Multi-pass membrane protein</topology>
    </subcellularLocation>
</comment>
<feature type="transmembrane region" description="Helical" evidence="7">
    <location>
        <begin position="446"/>
        <end position="468"/>
    </location>
</feature>
<evidence type="ECO:0000256" key="7">
    <source>
        <dbReference type="SAM" id="Phobius"/>
    </source>
</evidence>
<dbReference type="AlphaFoldDB" id="A0AA39XP07"/>
<evidence type="ECO:0000256" key="5">
    <source>
        <dbReference type="ARBA" id="ARBA00038347"/>
    </source>
</evidence>
<feature type="transmembrane region" description="Helical" evidence="7">
    <location>
        <begin position="419"/>
        <end position="440"/>
    </location>
</feature>
<dbReference type="Pfam" id="PF07690">
    <property type="entry name" value="MFS_1"/>
    <property type="match status" value="1"/>
</dbReference>
<feature type="transmembrane region" description="Helical" evidence="7">
    <location>
        <begin position="330"/>
        <end position="353"/>
    </location>
</feature>
<feature type="region of interest" description="Disordered" evidence="6">
    <location>
        <begin position="1"/>
        <end position="48"/>
    </location>
</feature>
<feature type="transmembrane region" description="Helical" evidence="7">
    <location>
        <begin position="509"/>
        <end position="532"/>
    </location>
</feature>
<feature type="transmembrane region" description="Helical" evidence="7">
    <location>
        <begin position="365"/>
        <end position="391"/>
    </location>
</feature>
<keyword evidence="10" id="KW-1185">Reference proteome</keyword>
<dbReference type="FunFam" id="1.20.1250.20:FF:000509">
    <property type="entry name" value="MFS general substrate transporter"/>
    <property type="match status" value="1"/>
</dbReference>
<keyword evidence="3 7" id="KW-1133">Transmembrane helix</keyword>
<reference evidence="9" key="1">
    <citation type="submission" date="2023-06" db="EMBL/GenBank/DDBJ databases">
        <title>Genome-scale phylogeny and comparative genomics of the fungal order Sordariales.</title>
        <authorList>
            <consortium name="Lawrence Berkeley National Laboratory"/>
            <person name="Hensen N."/>
            <person name="Bonometti L."/>
            <person name="Westerberg I."/>
            <person name="Brannstrom I.O."/>
            <person name="Guillou S."/>
            <person name="Cros-Aarteil S."/>
            <person name="Calhoun S."/>
            <person name="Haridas S."/>
            <person name="Kuo A."/>
            <person name="Mondo S."/>
            <person name="Pangilinan J."/>
            <person name="Riley R."/>
            <person name="LaButti K."/>
            <person name="Andreopoulos B."/>
            <person name="Lipzen A."/>
            <person name="Chen C."/>
            <person name="Yanf M."/>
            <person name="Daum C."/>
            <person name="Ng V."/>
            <person name="Clum A."/>
            <person name="Steindorff A."/>
            <person name="Ohm R."/>
            <person name="Martin F."/>
            <person name="Silar P."/>
            <person name="Natvig D."/>
            <person name="Lalanne C."/>
            <person name="Gautier V."/>
            <person name="Ament-velasquez S.L."/>
            <person name="Kruys A."/>
            <person name="Hutchinson M.I."/>
            <person name="Powell A.J."/>
            <person name="Barry K."/>
            <person name="Miller A.N."/>
            <person name="Grigoriev I.V."/>
            <person name="Debuchy R."/>
            <person name="Gladieux P."/>
            <person name="Thoren M.H."/>
            <person name="Johannesson H."/>
        </authorList>
    </citation>
    <scope>NUCLEOTIDE SEQUENCE</scope>
    <source>
        <strain evidence="9">SMH3391-2</strain>
    </source>
</reference>
<dbReference type="InterPro" id="IPR036259">
    <property type="entry name" value="MFS_trans_sf"/>
</dbReference>
<evidence type="ECO:0000256" key="1">
    <source>
        <dbReference type="ARBA" id="ARBA00004141"/>
    </source>
</evidence>
<feature type="transmembrane region" description="Helical" evidence="7">
    <location>
        <begin position="80"/>
        <end position="101"/>
    </location>
</feature>
<feature type="domain" description="Major facilitator superfamily (MFS) profile" evidence="8">
    <location>
        <begin position="82"/>
        <end position="536"/>
    </location>
</feature>
<gene>
    <name evidence="9" type="ORF">B0T17DRAFT_110012</name>
</gene>
<feature type="transmembrane region" description="Helical" evidence="7">
    <location>
        <begin position="152"/>
        <end position="171"/>
    </location>
</feature>